<dbReference type="Proteomes" id="UP000078512">
    <property type="component" value="Unassembled WGS sequence"/>
</dbReference>
<evidence type="ECO:0008006" key="3">
    <source>
        <dbReference type="Google" id="ProtNLM"/>
    </source>
</evidence>
<name>A0A197JLW1_9FUNG</name>
<dbReference type="AlphaFoldDB" id="A0A197JLW1"/>
<dbReference type="OrthoDB" id="2316787at2759"/>
<accession>A0A197JLW1</accession>
<reference evidence="1 2" key="1">
    <citation type="submission" date="2016-05" db="EMBL/GenBank/DDBJ databases">
        <title>Genome sequencing reveals origins of a unique bacterial endosymbiosis in the earliest lineages of terrestrial Fungi.</title>
        <authorList>
            <consortium name="DOE Joint Genome Institute"/>
            <person name="Uehling J."/>
            <person name="Gryganskyi A."/>
            <person name="Hameed K."/>
            <person name="Tschaplinski T."/>
            <person name="Misztal P."/>
            <person name="Wu S."/>
            <person name="Desiro A."/>
            <person name="Vande Pol N."/>
            <person name="Du Z.-Y."/>
            <person name="Zienkiewicz A."/>
            <person name="Zienkiewicz K."/>
            <person name="Morin E."/>
            <person name="Tisserant E."/>
            <person name="Splivallo R."/>
            <person name="Hainaut M."/>
            <person name="Henrissat B."/>
            <person name="Ohm R."/>
            <person name="Kuo A."/>
            <person name="Yan J."/>
            <person name="Lipzen A."/>
            <person name="Nolan M."/>
            <person name="Labutti K."/>
            <person name="Barry K."/>
            <person name="Goldstein A."/>
            <person name="Labbe J."/>
            <person name="Schadt C."/>
            <person name="Tuskan G."/>
            <person name="Grigoriev I."/>
            <person name="Martin F."/>
            <person name="Vilgalys R."/>
            <person name="Bonito G."/>
        </authorList>
    </citation>
    <scope>NUCLEOTIDE SEQUENCE [LARGE SCALE GENOMIC DNA]</scope>
    <source>
        <strain evidence="1 2">AG-77</strain>
    </source>
</reference>
<evidence type="ECO:0000313" key="1">
    <source>
        <dbReference type="EMBL" id="OAQ25481.1"/>
    </source>
</evidence>
<keyword evidence="2" id="KW-1185">Reference proteome</keyword>
<dbReference type="EMBL" id="KV442078">
    <property type="protein sequence ID" value="OAQ25481.1"/>
    <property type="molecule type" value="Genomic_DNA"/>
</dbReference>
<organism evidence="1 2">
    <name type="scientific">Linnemannia elongata AG-77</name>
    <dbReference type="NCBI Taxonomy" id="1314771"/>
    <lineage>
        <taxon>Eukaryota</taxon>
        <taxon>Fungi</taxon>
        <taxon>Fungi incertae sedis</taxon>
        <taxon>Mucoromycota</taxon>
        <taxon>Mortierellomycotina</taxon>
        <taxon>Mortierellomycetes</taxon>
        <taxon>Mortierellales</taxon>
        <taxon>Mortierellaceae</taxon>
        <taxon>Linnemannia</taxon>
    </lineage>
</organism>
<evidence type="ECO:0000313" key="2">
    <source>
        <dbReference type="Proteomes" id="UP000078512"/>
    </source>
</evidence>
<dbReference type="SUPFAM" id="SSF52047">
    <property type="entry name" value="RNI-like"/>
    <property type="match status" value="1"/>
</dbReference>
<gene>
    <name evidence="1" type="ORF">K457DRAFT_23102</name>
</gene>
<proteinExistence type="predicted"/>
<protein>
    <recommendedName>
        <fullName evidence="3">RNI-like protein</fullName>
    </recommendedName>
</protein>
<sequence>MANEQQSQPLQAVRLLGTTELKYIQIHTNQGRAPIVLWSDIEKQFPGTALAIFAGDGLDFERDYNKQHLDPLQIKSQHPAEIVVQPVDTDGRQAVRYMEMYHNANMTQHKIGHAMIDNVLLNVKAGIRALFDLPHHSIPRMFIVIPEPTPKRTLANIVSRSYRLFFLCECGDSVAAAASAIDGGVSHKMHFAHHDGYEIRTPKAFIQKYGNHMMRLLEAIQKLATVGGAVFPVPAILNASTLPSDIQNMLTSNDDNCLPNIKYIADHLKEVLNSTDDKVDAKHCQVLDGPDLRAVESFLIRKDDNRTLGNLHRILTPDYKIKWVCDQHVEENANVSNMGVLQHAIQSFNGTLDKKRGLVKVRLSSDNAEEFFRMIGKESLIQELDITLDFGPSTDEIRTLRQHMKRSHVSSLSINIDVPGGKHIFLGVRKVGGAAQILKLLELEKVGKPGPFRNLSVKGVPDILEGYEFEQCLAYSLAMDQESFTWERGKSRQRLLQLLDKAPDLSNLRLCSSTLSEGYNMVLELARRSHRLTTIHITTDLQQHAEFGLKAGSIETIAGTVQESGLSTVMRWEHTVERLTVMAIDDHEIWNALETIIIHNHGLARLDLHCPVNRFCSIFEQVRAIAGPNSNLGTLCFHHGESELLTKDLSDPIATTTIKMLPEEERDLGMWTTYSLFGFFPAHDAKPCLLTEEQVLILQDHFQSAKGPIRLQELNLDVSKLSCLGFHYLNLFLDKHNHIRVRLSGVWTENIHKELLSRLGGRLSGFDMTVQISGTDPLAKGATVLFDTLAYIRNTVSIPGARLRFMTDKCNTIDIPNLQNPNSASFDIIQEDEPFDFALTRYFGLLPTKLLCEKGFSDSDVPILQTLIAQYPSRLRYLSLSITGLGKESMEEVEKAVCCLPSDVEIKIEWNGDKDQHSHEATARVYFLVNVAYRTNELDLSNIEHLCDPALILNWPVLRSVSLRNIHGTNYLSTWIQLMVASKRLRVVSLVGLKEFRRVQWSNVLAKINFASLESLQINSSHLPVELLPQLVERIPRAGGCLSRLEVECDETPKKGWFGLKKKPDERIEFQQLVWDRVPNCCVSIAYNWIKEQ</sequence>